<name>A0A9X0BL61_9EURO</name>
<dbReference type="GO" id="GO:0022857">
    <property type="term" value="F:transmembrane transporter activity"/>
    <property type="evidence" value="ECO:0007669"/>
    <property type="project" value="InterPro"/>
</dbReference>
<dbReference type="PANTHER" id="PTHR23502:SF50">
    <property type="entry name" value="TRANSPORTER, PUTATIVE (AFU_ORTHOLOGUE AFUA_5G00430)-RELATED"/>
    <property type="match status" value="1"/>
</dbReference>
<evidence type="ECO:0000256" key="1">
    <source>
        <dbReference type="ARBA" id="ARBA00004141"/>
    </source>
</evidence>
<dbReference type="EMBL" id="JAPWDO010000005">
    <property type="protein sequence ID" value="KAJ5470962.1"/>
    <property type="molecule type" value="Genomic_DNA"/>
</dbReference>
<keyword evidence="2 6" id="KW-0812">Transmembrane</keyword>
<feature type="transmembrane region" description="Helical" evidence="6">
    <location>
        <begin position="109"/>
        <end position="130"/>
    </location>
</feature>
<evidence type="ECO:0000313" key="7">
    <source>
        <dbReference type="EMBL" id="KAJ5470962.1"/>
    </source>
</evidence>
<dbReference type="Gene3D" id="1.20.1250.20">
    <property type="entry name" value="MFS general substrate transporter like domains"/>
    <property type="match status" value="1"/>
</dbReference>
<feature type="transmembrane region" description="Helical" evidence="6">
    <location>
        <begin position="494"/>
        <end position="516"/>
    </location>
</feature>
<dbReference type="OrthoDB" id="5215911at2759"/>
<keyword evidence="4 6" id="KW-0472">Membrane</keyword>
<dbReference type="Proteomes" id="UP001147760">
    <property type="component" value="Unassembled WGS sequence"/>
</dbReference>
<evidence type="ECO:0000256" key="2">
    <source>
        <dbReference type="ARBA" id="ARBA00022692"/>
    </source>
</evidence>
<feature type="compositionally biased region" description="Basic and acidic residues" evidence="5">
    <location>
        <begin position="263"/>
        <end position="290"/>
    </location>
</feature>
<feature type="transmembrane region" description="Helical" evidence="6">
    <location>
        <begin position="522"/>
        <end position="544"/>
    </location>
</feature>
<dbReference type="GO" id="GO:0005886">
    <property type="term" value="C:plasma membrane"/>
    <property type="evidence" value="ECO:0007669"/>
    <property type="project" value="TreeGrafter"/>
</dbReference>
<feature type="transmembrane region" description="Helical" evidence="6">
    <location>
        <begin position="225"/>
        <end position="245"/>
    </location>
</feature>
<dbReference type="InterPro" id="IPR036259">
    <property type="entry name" value="MFS_trans_sf"/>
</dbReference>
<sequence length="569" mass="63526">MVHEITDNDYAFPPGTVAIEDLQARDETVRTILLPRPSRDPNDPLVRHLAKKNWALWRKYLNFGLVCYYTFSVFSLPNPNGPNASITVAIPTWGPMNEELGFTYHELNISYALGCAGVAIGAVLLTPFALKFGRRQIYITSLLLQVGVCIWEAKLQTVPELYLVTFLSCFLGSLAEIMIQMTVADVFFIHQRGAMNSIFIFCQQIGTAVAPVAAGYITTWLGWRAVWWAMTISLATGLLAFVFLYEESKCFSAPTEGVELEINKETGASERPHENHETKKKPEIESDKQPSEMTTLDKLPPLYDVDIDESIPSTTYKQRLLQFTVSHGSISQLLLHTYQPFHVMIYIPGILYMAIVYGVSWAVMTIIGTNMATFMPAPPYNFSASGVGLMTLPVFVGTAIGMAIVGPSSDRLILYLAKRRNGIYEPEMRLWLLVAFIPLIPTGLMVAGCGFQYSLPWPIIAVGFGAASLGITPAISVSLTYVTDAYTEILGDAMVGITFVRNIPSMVIPFFLLPWISRMGLLNVYIVVSVISTVIFMITFIFIYHGKRIRTATATRYRWFASRQFNDRI</sequence>
<organism evidence="7 8">
    <name type="scientific">Penicillium desertorum</name>
    <dbReference type="NCBI Taxonomy" id="1303715"/>
    <lineage>
        <taxon>Eukaryota</taxon>
        <taxon>Fungi</taxon>
        <taxon>Dikarya</taxon>
        <taxon>Ascomycota</taxon>
        <taxon>Pezizomycotina</taxon>
        <taxon>Eurotiomycetes</taxon>
        <taxon>Eurotiomycetidae</taxon>
        <taxon>Eurotiales</taxon>
        <taxon>Aspergillaceae</taxon>
        <taxon>Penicillium</taxon>
    </lineage>
</organism>
<evidence type="ECO:0000256" key="6">
    <source>
        <dbReference type="SAM" id="Phobius"/>
    </source>
</evidence>
<dbReference type="PANTHER" id="PTHR23502">
    <property type="entry name" value="MAJOR FACILITATOR SUPERFAMILY"/>
    <property type="match status" value="1"/>
</dbReference>
<dbReference type="AlphaFoldDB" id="A0A9X0BL61"/>
<protein>
    <submittedName>
        <fullName evidence="7">Major facilitator superfamily domain-containing protein</fullName>
    </submittedName>
</protein>
<feature type="transmembrane region" description="Helical" evidence="6">
    <location>
        <begin position="459"/>
        <end position="482"/>
    </location>
</feature>
<evidence type="ECO:0000256" key="3">
    <source>
        <dbReference type="ARBA" id="ARBA00022989"/>
    </source>
</evidence>
<comment type="caution">
    <text evidence="7">The sequence shown here is derived from an EMBL/GenBank/DDBJ whole genome shotgun (WGS) entry which is preliminary data.</text>
</comment>
<comment type="subcellular location">
    <subcellularLocation>
        <location evidence="1">Membrane</location>
        <topology evidence="1">Multi-pass membrane protein</topology>
    </subcellularLocation>
</comment>
<evidence type="ECO:0000313" key="8">
    <source>
        <dbReference type="Proteomes" id="UP001147760"/>
    </source>
</evidence>
<feature type="transmembrane region" description="Helical" evidence="6">
    <location>
        <begin position="387"/>
        <end position="409"/>
    </location>
</feature>
<gene>
    <name evidence="7" type="ORF">N7530_008319</name>
</gene>
<feature type="transmembrane region" description="Helical" evidence="6">
    <location>
        <begin position="60"/>
        <end position="77"/>
    </location>
</feature>
<dbReference type="InterPro" id="IPR011701">
    <property type="entry name" value="MFS"/>
</dbReference>
<feature type="transmembrane region" description="Helical" evidence="6">
    <location>
        <begin position="343"/>
        <end position="367"/>
    </location>
</feature>
<accession>A0A9X0BL61</accession>
<keyword evidence="8" id="KW-1185">Reference proteome</keyword>
<reference evidence="7" key="2">
    <citation type="journal article" date="2023" name="IMA Fungus">
        <title>Comparative genomic study of the Penicillium genus elucidates a diverse pangenome and 15 lateral gene transfer events.</title>
        <authorList>
            <person name="Petersen C."/>
            <person name="Sorensen T."/>
            <person name="Nielsen M.R."/>
            <person name="Sondergaard T.E."/>
            <person name="Sorensen J.L."/>
            <person name="Fitzpatrick D.A."/>
            <person name="Frisvad J.C."/>
            <person name="Nielsen K.L."/>
        </authorList>
    </citation>
    <scope>NUCLEOTIDE SEQUENCE</scope>
    <source>
        <strain evidence="7">IBT 17660</strain>
    </source>
</reference>
<dbReference type="SUPFAM" id="SSF103473">
    <property type="entry name" value="MFS general substrate transporter"/>
    <property type="match status" value="1"/>
</dbReference>
<feature type="region of interest" description="Disordered" evidence="5">
    <location>
        <begin position="263"/>
        <end position="296"/>
    </location>
</feature>
<evidence type="ECO:0000256" key="4">
    <source>
        <dbReference type="ARBA" id="ARBA00023136"/>
    </source>
</evidence>
<proteinExistence type="predicted"/>
<dbReference type="Pfam" id="PF07690">
    <property type="entry name" value="MFS_1"/>
    <property type="match status" value="1"/>
</dbReference>
<keyword evidence="3 6" id="KW-1133">Transmembrane helix</keyword>
<feature type="transmembrane region" description="Helical" evidence="6">
    <location>
        <begin position="430"/>
        <end position="453"/>
    </location>
</feature>
<evidence type="ECO:0000256" key="5">
    <source>
        <dbReference type="SAM" id="MobiDB-lite"/>
    </source>
</evidence>
<reference evidence="7" key="1">
    <citation type="submission" date="2022-12" db="EMBL/GenBank/DDBJ databases">
        <authorList>
            <person name="Petersen C."/>
        </authorList>
    </citation>
    <scope>NUCLEOTIDE SEQUENCE</scope>
    <source>
        <strain evidence="7">IBT 17660</strain>
    </source>
</reference>
<feature type="transmembrane region" description="Helical" evidence="6">
    <location>
        <begin position="198"/>
        <end position="219"/>
    </location>
</feature>